<dbReference type="Proteomes" id="UP001500320">
    <property type="component" value="Unassembled WGS sequence"/>
</dbReference>
<gene>
    <name evidence="2" type="ORF">GCM10010466_03290</name>
</gene>
<feature type="region of interest" description="Disordered" evidence="1">
    <location>
        <begin position="34"/>
        <end position="133"/>
    </location>
</feature>
<accession>A0ABP6MMB7</accession>
<proteinExistence type="predicted"/>
<evidence type="ECO:0000313" key="3">
    <source>
        <dbReference type="Proteomes" id="UP001500320"/>
    </source>
</evidence>
<evidence type="ECO:0000313" key="2">
    <source>
        <dbReference type="EMBL" id="GAA3115567.1"/>
    </source>
</evidence>
<keyword evidence="3" id="KW-1185">Reference proteome</keyword>
<reference evidence="3" key="1">
    <citation type="journal article" date="2019" name="Int. J. Syst. Evol. Microbiol.">
        <title>The Global Catalogue of Microorganisms (GCM) 10K type strain sequencing project: providing services to taxonomists for standard genome sequencing and annotation.</title>
        <authorList>
            <consortium name="The Broad Institute Genomics Platform"/>
            <consortium name="The Broad Institute Genome Sequencing Center for Infectious Disease"/>
            <person name="Wu L."/>
            <person name="Ma J."/>
        </authorList>
    </citation>
    <scope>NUCLEOTIDE SEQUENCE [LARGE SCALE GENOMIC DNA]</scope>
    <source>
        <strain evidence="3">JCM 9373</strain>
    </source>
</reference>
<organism evidence="2 3">
    <name type="scientific">Planomonospora alba</name>
    <dbReference type="NCBI Taxonomy" id="161354"/>
    <lineage>
        <taxon>Bacteria</taxon>
        <taxon>Bacillati</taxon>
        <taxon>Actinomycetota</taxon>
        <taxon>Actinomycetes</taxon>
        <taxon>Streptosporangiales</taxon>
        <taxon>Streptosporangiaceae</taxon>
        <taxon>Planomonospora</taxon>
    </lineage>
</organism>
<dbReference type="EMBL" id="BAAAUT010000002">
    <property type="protein sequence ID" value="GAA3115567.1"/>
    <property type="molecule type" value="Genomic_DNA"/>
</dbReference>
<sequence>MPHAVPEASCEAEARLVTRFGPGVRDRLAALPALAGRRLRPGPAAAGTPAPSMPRRTPGPPGGSKPPNACSAARRAAALGLAGSGPAGLVRGDPHPGNVLVGGERLGAADPRPCVATRPSTPSTETAARAGDP</sequence>
<feature type="compositionally biased region" description="Low complexity" evidence="1">
    <location>
        <begin position="34"/>
        <end position="50"/>
    </location>
</feature>
<evidence type="ECO:0000256" key="1">
    <source>
        <dbReference type="SAM" id="MobiDB-lite"/>
    </source>
</evidence>
<feature type="compositionally biased region" description="Low complexity" evidence="1">
    <location>
        <begin position="69"/>
        <end position="81"/>
    </location>
</feature>
<protein>
    <submittedName>
        <fullName evidence="2">Uncharacterized protein</fullName>
    </submittedName>
</protein>
<name>A0ABP6MMB7_9ACTN</name>
<comment type="caution">
    <text evidence="2">The sequence shown here is derived from an EMBL/GenBank/DDBJ whole genome shotgun (WGS) entry which is preliminary data.</text>
</comment>